<dbReference type="InterPro" id="IPR003111">
    <property type="entry name" value="Lon_prtase_N"/>
</dbReference>
<comment type="function">
    <text evidence="10">ATP-dependent serine protease that mediates the selective degradation of mutant and abnormal proteins as well as certain short-lived regulatory proteins. Required for cellular homeostasis and for survival from DNA damage and developmental changes induced by stress. Degrades polypeptides processively to yield small peptide fragments that are 5 to 10 amino acids long. Binds to DNA in a double-stranded, site-specific manner.</text>
</comment>
<evidence type="ECO:0000256" key="3">
    <source>
        <dbReference type="ARBA" id="ARBA00022670"/>
    </source>
</evidence>
<dbReference type="InterPro" id="IPR004815">
    <property type="entry name" value="Lon_bac/euk-typ"/>
</dbReference>
<keyword evidence="19" id="KW-1185">Reference proteome</keyword>
<feature type="domain" description="Lon N-terminal" evidence="17">
    <location>
        <begin position="41"/>
        <end position="237"/>
    </location>
</feature>
<dbReference type="EC" id="3.4.21.53" evidence="10 11"/>
<dbReference type="FunFam" id="1.20.5.5270:FF:000001">
    <property type="entry name" value="Lon protease homolog, mitochondrial"/>
    <property type="match status" value="1"/>
</dbReference>
<dbReference type="InterPro" id="IPR003959">
    <property type="entry name" value="ATPase_AAA_core"/>
</dbReference>
<dbReference type="PIRSF" id="PIRSF001174">
    <property type="entry name" value="Lon_proteas"/>
    <property type="match status" value="1"/>
</dbReference>
<accession>A0A2Z2NUW3</accession>
<evidence type="ECO:0000256" key="14">
    <source>
        <dbReference type="PROSITE-ProRule" id="PRU01122"/>
    </source>
</evidence>
<dbReference type="OrthoDB" id="9803599at2"/>
<dbReference type="InterPro" id="IPR027543">
    <property type="entry name" value="Lon_bac"/>
</dbReference>
<comment type="induction">
    <text evidence="10">By heat shock.</text>
</comment>
<organism evidence="18 19">
    <name type="scientific">Granulosicoccus antarcticus IMCC3135</name>
    <dbReference type="NCBI Taxonomy" id="1192854"/>
    <lineage>
        <taxon>Bacteria</taxon>
        <taxon>Pseudomonadati</taxon>
        <taxon>Pseudomonadota</taxon>
        <taxon>Gammaproteobacteria</taxon>
        <taxon>Chromatiales</taxon>
        <taxon>Granulosicoccaceae</taxon>
        <taxon>Granulosicoccus</taxon>
    </lineage>
</organism>
<dbReference type="Gene3D" id="1.10.8.60">
    <property type="match status" value="1"/>
</dbReference>
<evidence type="ECO:0000256" key="4">
    <source>
        <dbReference type="ARBA" id="ARBA00022741"/>
    </source>
</evidence>
<comment type="catalytic activity">
    <reaction evidence="9 10 11 14">
        <text>Hydrolysis of proteins in presence of ATP.</text>
        <dbReference type="EC" id="3.4.21.53"/>
    </reaction>
</comment>
<evidence type="ECO:0000256" key="1">
    <source>
        <dbReference type="ARBA" id="ARBA00004496"/>
    </source>
</evidence>
<dbReference type="SMART" id="SM00382">
    <property type="entry name" value="AAA"/>
    <property type="match status" value="1"/>
</dbReference>
<evidence type="ECO:0000313" key="18">
    <source>
        <dbReference type="EMBL" id="ASJ75043.1"/>
    </source>
</evidence>
<protein>
    <recommendedName>
        <fullName evidence="10 11">Lon protease</fullName>
        <ecNumber evidence="10 11">3.4.21.53</ecNumber>
    </recommendedName>
    <alternativeName>
        <fullName evidence="10">ATP-dependent protease La</fullName>
    </alternativeName>
</protein>
<dbReference type="InterPro" id="IPR046336">
    <property type="entry name" value="Lon_prtase_N_sf"/>
</dbReference>
<feature type="domain" description="Lon proteolytic" evidence="16">
    <location>
        <begin position="623"/>
        <end position="805"/>
    </location>
</feature>
<dbReference type="InterPro" id="IPR027417">
    <property type="entry name" value="P-loop_NTPase"/>
</dbReference>
<dbReference type="InterPro" id="IPR020568">
    <property type="entry name" value="Ribosomal_Su5_D2-typ_SF"/>
</dbReference>
<dbReference type="RefSeq" id="WP_088920002.1">
    <property type="nucleotide sequence ID" value="NZ_CP018632.1"/>
</dbReference>
<feature type="active site" evidence="10 12">
    <location>
        <position position="711"/>
    </location>
</feature>
<evidence type="ECO:0000259" key="16">
    <source>
        <dbReference type="PROSITE" id="PS51786"/>
    </source>
</evidence>
<dbReference type="GO" id="GO:0016887">
    <property type="term" value="F:ATP hydrolysis activity"/>
    <property type="evidence" value="ECO:0007669"/>
    <property type="project" value="UniProtKB-UniRule"/>
</dbReference>
<keyword evidence="3 10" id="KW-0645">Protease</keyword>
<dbReference type="Gene3D" id="1.20.58.1480">
    <property type="match status" value="1"/>
</dbReference>
<proteinExistence type="evidence at transcript level"/>
<evidence type="ECO:0000256" key="12">
    <source>
        <dbReference type="PIRSR" id="PIRSR001174-1"/>
    </source>
</evidence>
<evidence type="ECO:0000256" key="5">
    <source>
        <dbReference type="ARBA" id="ARBA00022801"/>
    </source>
</evidence>
<dbReference type="GO" id="GO:0043565">
    <property type="term" value="F:sequence-specific DNA binding"/>
    <property type="evidence" value="ECO:0007669"/>
    <property type="project" value="UniProtKB-UniRule"/>
</dbReference>
<dbReference type="InterPro" id="IPR008269">
    <property type="entry name" value="Lon_proteolytic"/>
</dbReference>
<evidence type="ECO:0000259" key="17">
    <source>
        <dbReference type="PROSITE" id="PS51787"/>
    </source>
</evidence>
<dbReference type="GO" id="GO:0005524">
    <property type="term" value="F:ATP binding"/>
    <property type="evidence" value="ECO:0007669"/>
    <property type="project" value="UniProtKB-UniRule"/>
</dbReference>
<dbReference type="SUPFAM" id="SSF88697">
    <property type="entry name" value="PUA domain-like"/>
    <property type="match status" value="1"/>
</dbReference>
<dbReference type="Gene3D" id="1.20.5.5270">
    <property type="match status" value="1"/>
</dbReference>
<evidence type="ECO:0000256" key="9">
    <source>
        <dbReference type="ARBA" id="ARBA00050665"/>
    </source>
</evidence>
<gene>
    <name evidence="18" type="primary">lon_1</name>
    <name evidence="10" type="synonym">lon</name>
    <name evidence="18" type="ORF">IMCC3135_24895</name>
</gene>
<dbReference type="PANTHER" id="PTHR43718:SF2">
    <property type="entry name" value="LON PROTEASE HOMOLOG, MITOCHONDRIAL"/>
    <property type="match status" value="1"/>
</dbReference>
<dbReference type="Gene3D" id="2.30.130.40">
    <property type="entry name" value="LON domain-like"/>
    <property type="match status" value="1"/>
</dbReference>
<dbReference type="GO" id="GO:0006515">
    <property type="term" value="P:protein quality control for misfolded or incompletely synthesized proteins"/>
    <property type="evidence" value="ECO:0007669"/>
    <property type="project" value="UniProtKB-UniRule"/>
</dbReference>
<dbReference type="CDD" id="cd19500">
    <property type="entry name" value="RecA-like_Lon"/>
    <property type="match status" value="1"/>
</dbReference>
<dbReference type="AlphaFoldDB" id="A0A2Z2NUW3"/>
<keyword evidence="2 10" id="KW-0963">Cytoplasm</keyword>
<dbReference type="PROSITE" id="PS51787">
    <property type="entry name" value="LON_N"/>
    <property type="match status" value="1"/>
</dbReference>
<evidence type="ECO:0000256" key="13">
    <source>
        <dbReference type="PIRSR" id="PIRSR001174-2"/>
    </source>
</evidence>
<dbReference type="NCBIfam" id="TIGR00763">
    <property type="entry name" value="lon"/>
    <property type="match status" value="1"/>
</dbReference>
<keyword evidence="6 10" id="KW-0720">Serine protease</keyword>
<evidence type="ECO:0000256" key="11">
    <source>
        <dbReference type="PIRNR" id="PIRNR001174"/>
    </source>
</evidence>
<keyword evidence="5 10" id="KW-0378">Hydrolase</keyword>
<dbReference type="EMBL" id="CP018632">
    <property type="protein sequence ID" value="ASJ75043.1"/>
    <property type="molecule type" value="Genomic_DNA"/>
</dbReference>
<dbReference type="InterPro" id="IPR054594">
    <property type="entry name" value="Lon_lid"/>
</dbReference>
<sequence length="809" mass="90061">MASKKSDEPLIVESEQDDANDTRSSTGTGLVLPDQNLPNKLLLLPIFERPFFPAQVQPLVIDEEPWEETFTRLAKMDHHLLGLCYAGDQDDQASASPGDFADTGCVVRLHNVVRGNGKIQFIAQGMQRFRIDGWLNKSAPFAAEVSYPSERTRNTPEIKAYAMALIQAIKELIPLNPLYNEELKNFLNHFNLNDPSPLADFAAAITTAPGPDLQQILDTISLQKRMERVLILLHKELEVARLQAEIRSEVEQKMSKHQREFFLREELKVIQRELGLAKDDRTSDIDEFRGRMETRNPPAHVEKRFDEEINKMSILETGSPEYGVTRNYVDWLSSVPWGNYSKDKLSLRNAKTVLNRDHAGLDDIKERILEFLAMGSFRGEISGSILLFVGPPGVGKTSIGKSIAECLGRKFYRFSLGGMRDEAEIKGHRRTYIGAMPGKLVQALKEVDVSNPVIMLDEIDKMGNSYQGDPASAMLEVLDPEQNGEFLDHYLDLRVDLSKVLFVCTANQLDTIPRPLLDRMDVIRLGGYIASEKLDIARQHLWPRLLQRNNVKPSQVKISDSAIKALIEGYAREAGVRSLEKLLHRVLRKSIVKLLGKTKSISISNRNLVEFVGEPPFRVEKQLGGVGVITGLAWTAMGGATLPIEVTSVHASDRGLKLTGQLGKVMSESAQIAHSFVTTNSEHYGVSEDWFMQHSLHLHVPEGATPKDGPSAGISITSALLSLALNKPVRKSYAMTGEITLTGEVLPVGGVREKLIAARRIGVKEVILPDGNRRDVSELPKHIVAGLKIHHASHYDDVFAILFSASKRK</sequence>
<dbReference type="GO" id="GO:0004176">
    <property type="term" value="F:ATP-dependent peptidase activity"/>
    <property type="evidence" value="ECO:0007669"/>
    <property type="project" value="UniProtKB-UniRule"/>
</dbReference>
<dbReference type="InterPro" id="IPR027065">
    <property type="entry name" value="Lon_Prtase"/>
</dbReference>
<dbReference type="SUPFAM" id="SSF52540">
    <property type="entry name" value="P-loop containing nucleoside triphosphate hydrolases"/>
    <property type="match status" value="1"/>
</dbReference>
<dbReference type="PANTHER" id="PTHR43718">
    <property type="entry name" value="LON PROTEASE"/>
    <property type="match status" value="1"/>
</dbReference>
<keyword evidence="7 10" id="KW-0067">ATP-binding</keyword>
<dbReference type="Gene3D" id="3.30.230.10">
    <property type="match status" value="1"/>
</dbReference>
<evidence type="ECO:0000256" key="8">
    <source>
        <dbReference type="ARBA" id="ARBA00023016"/>
    </source>
</evidence>
<keyword evidence="8 10" id="KW-0346">Stress response</keyword>
<dbReference type="GO" id="GO:0004252">
    <property type="term" value="F:serine-type endopeptidase activity"/>
    <property type="evidence" value="ECO:0007669"/>
    <property type="project" value="UniProtKB-UniRule"/>
</dbReference>
<dbReference type="SUPFAM" id="SSF54211">
    <property type="entry name" value="Ribosomal protein S5 domain 2-like"/>
    <property type="match status" value="1"/>
</dbReference>
<comment type="subunit">
    <text evidence="10 11">Homohexamer. Organized in a ring with a central cavity.</text>
</comment>
<dbReference type="InterPro" id="IPR015947">
    <property type="entry name" value="PUA-like_sf"/>
</dbReference>
<dbReference type="KEGG" id="gai:IMCC3135_24895"/>
<name>A0A2Z2NUW3_9GAMM</name>
<feature type="active site" evidence="10 12">
    <location>
        <position position="754"/>
    </location>
</feature>
<dbReference type="InterPro" id="IPR014721">
    <property type="entry name" value="Ribsml_uS5_D2-typ_fold_subgr"/>
</dbReference>
<dbReference type="PRINTS" id="PR00830">
    <property type="entry name" value="ENDOLAPTASE"/>
</dbReference>
<dbReference type="GO" id="GO:0034605">
    <property type="term" value="P:cellular response to heat"/>
    <property type="evidence" value="ECO:0007669"/>
    <property type="project" value="UniProtKB-UniRule"/>
</dbReference>
<dbReference type="SMART" id="SM00464">
    <property type="entry name" value="LON"/>
    <property type="match status" value="1"/>
</dbReference>
<dbReference type="Pfam" id="PF00004">
    <property type="entry name" value="AAA"/>
    <property type="match status" value="1"/>
</dbReference>
<feature type="binding site" evidence="10 13">
    <location>
        <begin position="390"/>
        <end position="397"/>
    </location>
    <ligand>
        <name>ATP</name>
        <dbReference type="ChEBI" id="CHEBI:30616"/>
    </ligand>
</feature>
<comment type="similarity">
    <text evidence="10 11 14">Belongs to the peptidase S16 family.</text>
</comment>
<dbReference type="Pfam" id="PF05362">
    <property type="entry name" value="Lon_C"/>
    <property type="match status" value="1"/>
</dbReference>
<comment type="subcellular location">
    <subcellularLocation>
        <location evidence="1 10 11">Cytoplasm</location>
    </subcellularLocation>
</comment>
<evidence type="ECO:0000256" key="7">
    <source>
        <dbReference type="ARBA" id="ARBA00022840"/>
    </source>
</evidence>
<dbReference type="GO" id="GO:0005737">
    <property type="term" value="C:cytoplasm"/>
    <property type="evidence" value="ECO:0007669"/>
    <property type="project" value="UniProtKB-SubCell"/>
</dbReference>
<evidence type="ECO:0000313" key="19">
    <source>
        <dbReference type="Proteomes" id="UP000250079"/>
    </source>
</evidence>
<dbReference type="Gene3D" id="3.40.50.300">
    <property type="entry name" value="P-loop containing nucleotide triphosphate hydrolases"/>
    <property type="match status" value="1"/>
</dbReference>
<evidence type="ECO:0000256" key="15">
    <source>
        <dbReference type="SAM" id="MobiDB-lite"/>
    </source>
</evidence>
<evidence type="ECO:0000256" key="10">
    <source>
        <dbReference type="HAMAP-Rule" id="MF_01973"/>
    </source>
</evidence>
<feature type="region of interest" description="Disordered" evidence="15">
    <location>
        <begin position="1"/>
        <end position="31"/>
    </location>
</feature>
<dbReference type="Proteomes" id="UP000250079">
    <property type="component" value="Chromosome"/>
</dbReference>
<dbReference type="FunFam" id="3.40.50.300:FF:000021">
    <property type="entry name" value="Lon protease homolog"/>
    <property type="match status" value="1"/>
</dbReference>
<reference evidence="18 19" key="1">
    <citation type="submission" date="2016-12" db="EMBL/GenBank/DDBJ databases">
        <authorList>
            <person name="Song W.-J."/>
            <person name="Kurnit D.M."/>
        </authorList>
    </citation>
    <scope>NUCLEOTIDE SEQUENCE [LARGE SCALE GENOMIC DNA]</scope>
    <source>
        <strain evidence="18 19">IMCC3135</strain>
    </source>
</reference>
<dbReference type="PROSITE" id="PS51786">
    <property type="entry name" value="LON_PROTEOLYTIC"/>
    <property type="match status" value="1"/>
</dbReference>
<dbReference type="InterPro" id="IPR003593">
    <property type="entry name" value="AAA+_ATPase"/>
</dbReference>
<dbReference type="Pfam" id="PF22667">
    <property type="entry name" value="Lon_lid"/>
    <property type="match status" value="1"/>
</dbReference>
<evidence type="ECO:0000256" key="6">
    <source>
        <dbReference type="ARBA" id="ARBA00022825"/>
    </source>
</evidence>
<evidence type="ECO:0000256" key="2">
    <source>
        <dbReference type="ARBA" id="ARBA00022490"/>
    </source>
</evidence>
<keyword evidence="4 10" id="KW-0547">Nucleotide-binding</keyword>
<dbReference type="HAMAP" id="MF_01973">
    <property type="entry name" value="lon_bact"/>
    <property type="match status" value="1"/>
</dbReference>
<dbReference type="Pfam" id="PF02190">
    <property type="entry name" value="LON_substr_bdg"/>
    <property type="match status" value="1"/>
</dbReference>